<evidence type="ECO:0000256" key="12">
    <source>
        <dbReference type="SAM" id="Coils"/>
    </source>
</evidence>
<dbReference type="GO" id="GO:0090307">
    <property type="term" value="P:mitotic spindle assembly"/>
    <property type="evidence" value="ECO:0007669"/>
    <property type="project" value="TreeGrafter"/>
</dbReference>
<feature type="region of interest" description="Disordered" evidence="13">
    <location>
        <begin position="669"/>
        <end position="702"/>
    </location>
</feature>
<feature type="compositionally biased region" description="Polar residues" evidence="13">
    <location>
        <begin position="1"/>
        <end position="10"/>
    </location>
</feature>
<evidence type="ECO:0000256" key="2">
    <source>
        <dbReference type="ARBA" id="ARBA00022490"/>
    </source>
</evidence>
<reference evidence="16" key="2">
    <citation type="submission" date="2024-08" db="UniProtKB">
        <authorList>
            <consortium name="EnsemblMetazoa"/>
        </authorList>
    </citation>
    <scope>IDENTIFICATION</scope>
</reference>
<keyword evidence="5 10" id="KW-0547">Nucleotide-binding</keyword>
<reference evidence="15 17" key="1">
    <citation type="journal article" date="2013" name="Genome Biol.">
        <title>Draft genome of the mountain pine beetle, Dendroctonus ponderosae Hopkins, a major forest pest.</title>
        <authorList>
            <person name="Keeling C.I."/>
            <person name="Yuen M.M."/>
            <person name="Liao N.Y."/>
            <person name="Docking T.R."/>
            <person name="Chan S.K."/>
            <person name="Taylor G.A."/>
            <person name="Palmquist D.L."/>
            <person name="Jackman S.D."/>
            <person name="Nguyen A."/>
            <person name="Li M."/>
            <person name="Henderson H."/>
            <person name="Janes J.K."/>
            <person name="Zhao Y."/>
            <person name="Pandoh P."/>
            <person name="Moore R."/>
            <person name="Sperling F.A."/>
            <person name="Huber D.P."/>
            <person name="Birol I."/>
            <person name="Jones S.J."/>
            <person name="Bohlmann J."/>
        </authorList>
    </citation>
    <scope>NUCLEOTIDE SEQUENCE</scope>
</reference>
<organism evidence="15">
    <name type="scientific">Dendroctonus ponderosae</name>
    <name type="common">Mountain pine beetle</name>
    <dbReference type="NCBI Taxonomy" id="77166"/>
    <lineage>
        <taxon>Eukaryota</taxon>
        <taxon>Metazoa</taxon>
        <taxon>Ecdysozoa</taxon>
        <taxon>Arthropoda</taxon>
        <taxon>Hexapoda</taxon>
        <taxon>Insecta</taxon>
        <taxon>Pterygota</taxon>
        <taxon>Neoptera</taxon>
        <taxon>Endopterygota</taxon>
        <taxon>Coleoptera</taxon>
        <taxon>Polyphaga</taxon>
        <taxon>Cucujiformia</taxon>
        <taxon>Curculionidae</taxon>
        <taxon>Scolytinae</taxon>
        <taxon>Dendroctonus</taxon>
    </lineage>
</organism>
<evidence type="ECO:0000256" key="8">
    <source>
        <dbReference type="ARBA" id="ARBA00023175"/>
    </source>
</evidence>
<dbReference type="GO" id="GO:0007018">
    <property type="term" value="P:microtubule-based movement"/>
    <property type="evidence" value="ECO:0007669"/>
    <property type="project" value="InterPro"/>
</dbReference>
<dbReference type="SMART" id="SM00129">
    <property type="entry name" value="KISc"/>
    <property type="match status" value="1"/>
</dbReference>
<evidence type="ECO:0000313" key="15">
    <source>
        <dbReference type="EMBL" id="ENN77666.1"/>
    </source>
</evidence>
<dbReference type="InterPro" id="IPR038105">
    <property type="entry name" value="Kif23_Arf-bd_sf"/>
</dbReference>
<dbReference type="GO" id="GO:0005876">
    <property type="term" value="C:spindle microtubule"/>
    <property type="evidence" value="ECO:0007669"/>
    <property type="project" value="TreeGrafter"/>
</dbReference>
<dbReference type="Gene3D" id="2.60.40.4330">
    <property type="entry name" value="Kinesin-like protein Kif23, Arf6-interacting domain"/>
    <property type="match status" value="1"/>
</dbReference>
<feature type="coiled-coil region" evidence="12">
    <location>
        <begin position="564"/>
        <end position="612"/>
    </location>
</feature>
<evidence type="ECO:0000256" key="6">
    <source>
        <dbReference type="ARBA" id="ARBA00022840"/>
    </source>
</evidence>
<feature type="binding site" evidence="10">
    <location>
        <begin position="113"/>
        <end position="120"/>
    </location>
    <ligand>
        <name>ATP</name>
        <dbReference type="ChEBI" id="CHEBI:30616"/>
    </ligand>
</feature>
<comment type="subcellular location">
    <subcellularLocation>
        <location evidence="1">Cytoplasm</location>
        <location evidence="1">Cytoskeleton</location>
        <location evidence="1">Spindle</location>
    </subcellularLocation>
</comment>
<dbReference type="HOGENOM" id="CLU_001485_13_0_1"/>
<dbReference type="FunFam" id="2.60.40.4330:FF:000002">
    <property type="entry name" value="Kinesin-like protein"/>
    <property type="match status" value="1"/>
</dbReference>
<keyword evidence="3" id="KW-0597">Phosphoprotein</keyword>
<feature type="non-terminal residue" evidence="15">
    <location>
        <position position="1"/>
    </location>
</feature>
<comment type="similarity">
    <text evidence="10 11">Belongs to the TRAFAC class myosin-kinesin ATPase superfamily. Kinesin family.</text>
</comment>
<feature type="domain" description="Kinesin motor" evidence="14">
    <location>
        <begin position="31"/>
        <end position="430"/>
    </location>
</feature>
<evidence type="ECO:0000256" key="10">
    <source>
        <dbReference type="PROSITE-ProRule" id="PRU00283"/>
    </source>
</evidence>
<dbReference type="EnsemblMetazoa" id="XM_019903545.1">
    <property type="protein sequence ID" value="XP_019759104.1"/>
    <property type="gene ID" value="LOC109537028"/>
</dbReference>
<dbReference type="PANTHER" id="PTHR47970">
    <property type="entry name" value="KINESIN-LIKE PROTEIN KIF11"/>
    <property type="match status" value="1"/>
</dbReference>
<evidence type="ECO:0000256" key="1">
    <source>
        <dbReference type="ARBA" id="ARBA00004186"/>
    </source>
</evidence>
<dbReference type="PROSITE" id="PS00411">
    <property type="entry name" value="KINESIN_MOTOR_1"/>
    <property type="match status" value="1"/>
</dbReference>
<feature type="compositionally biased region" description="Polar residues" evidence="13">
    <location>
        <begin position="669"/>
        <end position="680"/>
    </location>
</feature>
<dbReference type="Proteomes" id="UP000019118">
    <property type="component" value="Unassembled WGS sequence"/>
</dbReference>
<dbReference type="PROSITE" id="PS50067">
    <property type="entry name" value="KINESIN_MOTOR_2"/>
    <property type="match status" value="1"/>
</dbReference>
<evidence type="ECO:0000256" key="9">
    <source>
        <dbReference type="ARBA" id="ARBA00023212"/>
    </source>
</evidence>
<dbReference type="PRINTS" id="PR00380">
    <property type="entry name" value="KINESINHEAVY"/>
</dbReference>
<evidence type="ECO:0000256" key="5">
    <source>
        <dbReference type="ARBA" id="ARBA00022741"/>
    </source>
</evidence>
<dbReference type="InterPro" id="IPR027417">
    <property type="entry name" value="P-loop_NTPase"/>
</dbReference>
<keyword evidence="2" id="KW-0963">Cytoplasm</keyword>
<dbReference type="KEGG" id="dpa:109537028"/>
<dbReference type="SUPFAM" id="SSF52540">
    <property type="entry name" value="P-loop containing nucleoside triphosphate hydrolases"/>
    <property type="match status" value="1"/>
</dbReference>
<name>N6UAK2_DENPD</name>
<dbReference type="EMBL" id="KB740941">
    <property type="protein sequence ID" value="ENN77666.1"/>
    <property type="molecule type" value="Genomic_DNA"/>
</dbReference>
<keyword evidence="17" id="KW-1185">Reference proteome</keyword>
<dbReference type="InterPro" id="IPR032384">
    <property type="entry name" value="Kif23_Arf-bd"/>
</dbReference>
<dbReference type="PANTHER" id="PTHR47970:SF29">
    <property type="entry name" value="KINESIN FAMILY MEMBER 20B"/>
    <property type="match status" value="1"/>
</dbReference>
<dbReference type="InterPro" id="IPR047149">
    <property type="entry name" value="KIF11-like"/>
</dbReference>
<dbReference type="InterPro" id="IPR019821">
    <property type="entry name" value="Kinesin_motor_CS"/>
</dbReference>
<dbReference type="GO" id="GO:0008574">
    <property type="term" value="F:plus-end-directed microtubule motor activity"/>
    <property type="evidence" value="ECO:0007669"/>
    <property type="project" value="TreeGrafter"/>
</dbReference>
<keyword evidence="6 10" id="KW-0067">ATP-binding</keyword>
<protein>
    <recommendedName>
        <fullName evidence="11">Kinesin-like protein</fullName>
    </recommendedName>
</protein>
<evidence type="ECO:0000256" key="11">
    <source>
        <dbReference type="RuleBase" id="RU000394"/>
    </source>
</evidence>
<evidence type="ECO:0000256" key="7">
    <source>
        <dbReference type="ARBA" id="ARBA00023054"/>
    </source>
</evidence>
<dbReference type="OMA" id="DAAHNMY"/>
<dbReference type="AlphaFoldDB" id="N6UAK2"/>
<dbReference type="GO" id="GO:0072686">
    <property type="term" value="C:mitotic spindle"/>
    <property type="evidence" value="ECO:0007669"/>
    <property type="project" value="TreeGrafter"/>
</dbReference>
<evidence type="ECO:0000313" key="17">
    <source>
        <dbReference type="Proteomes" id="UP000019118"/>
    </source>
</evidence>
<dbReference type="OrthoDB" id="2403182at2759"/>
<proteinExistence type="inferred from homology"/>
<dbReference type="GO" id="GO:0005524">
    <property type="term" value="F:ATP binding"/>
    <property type="evidence" value="ECO:0007669"/>
    <property type="project" value="UniProtKB-UniRule"/>
</dbReference>
<dbReference type="Pfam" id="PF00225">
    <property type="entry name" value="Kinesin"/>
    <property type="match status" value="1"/>
</dbReference>
<evidence type="ECO:0000256" key="13">
    <source>
        <dbReference type="SAM" id="MobiDB-lite"/>
    </source>
</evidence>
<keyword evidence="7 12" id="KW-0175">Coiled coil</keyword>
<keyword evidence="4 11" id="KW-0493">Microtubule</keyword>
<dbReference type="InterPro" id="IPR036961">
    <property type="entry name" value="Kinesin_motor_dom_sf"/>
</dbReference>
<accession>N6UAK2</accession>
<dbReference type="GO" id="GO:0005634">
    <property type="term" value="C:nucleus"/>
    <property type="evidence" value="ECO:0007669"/>
    <property type="project" value="TreeGrafter"/>
</dbReference>
<evidence type="ECO:0000256" key="3">
    <source>
        <dbReference type="ARBA" id="ARBA00022553"/>
    </source>
</evidence>
<keyword evidence="8 10" id="KW-0505">Motor protein</keyword>
<dbReference type="GO" id="GO:0051231">
    <property type="term" value="P:spindle elongation"/>
    <property type="evidence" value="ECO:0007669"/>
    <property type="project" value="TreeGrafter"/>
</dbReference>
<sequence length="796" mass="90704">MNPSRFNTPSAKKLRREKTTMSNNSDTEKHPVQVYCRIKPLMEGAENTCIKVLAADTLCLKTPESKAVRKETHYIFKHIFTSYSTQSEVVTHVAYPLLEDLLNGKNGLLFTYGVTGSGKTYTLTGKQNDPGIMPRCIDTLFNSIGDYQAPKYVIKSDKMNGFEIQTEDEAFSEQLNLKRTMTNPKLQRKGSFDKLYENDGTVIHNVNKNSLYSVFVSYVEIYNNGVYDLLDESSGKSLQNKMLREDSRKNMYVNGVVEVEVKSAEEAFSLFNAGQNRKKMASTTLNEGSSRSHSIFNIRVVQLEQITYNENGQAMVPNENKIAVGQLSFVDLAGSERTNRTNNTGMRLKEASSINNSLMSLRTCFEMLRENQTNKTNKLVPYRDSRLTFLFKHYFEGDGTVKMIVCINPSAEDYEENLHVLKFAEMSQEIKVVKPEVNRYTPSVQRVAISKAAENKTPARLKTASSFTLLPQIPVVKFNFDDLDECRSAIQKVMKTIKLRESKGNSLDKEIEDKQKELRKRLVSLNEQSVLNSAEIKSLKGVIHKEKQQLRNVHLKMTDLEFGNRDMQGKNEELHDIIQTLKNAINEKDLKINQHQLEKQRTKKQLVMANEKMTQELDYKLRRQRDHLNAAMKAKDDKLRMVKGILDSELPPVEFQAIELEEEHVIKSLGSQTPQSLKSNSHFHRRNMNDASAPRKRRSKSAGDVWLEHNVIKPCPLDTVMQPTMKKRKSVSKLDKASDVTNPKQSKYCLLAQEPDTDGELETKLYKADIVPTCGGGAQVIFNDVEKLRQESPTKH</sequence>
<evidence type="ECO:0000313" key="16">
    <source>
        <dbReference type="EnsemblMetazoa" id="XP_019759104.1"/>
    </source>
</evidence>
<evidence type="ECO:0000259" key="14">
    <source>
        <dbReference type="PROSITE" id="PS50067"/>
    </source>
</evidence>
<dbReference type="GO" id="GO:0008017">
    <property type="term" value="F:microtubule binding"/>
    <property type="evidence" value="ECO:0007669"/>
    <property type="project" value="InterPro"/>
</dbReference>
<dbReference type="Pfam" id="PF16540">
    <property type="entry name" value="MKLP1_Arf_bdg"/>
    <property type="match status" value="1"/>
</dbReference>
<feature type="region of interest" description="Disordered" evidence="13">
    <location>
        <begin position="1"/>
        <end position="27"/>
    </location>
</feature>
<dbReference type="Gene3D" id="3.40.850.10">
    <property type="entry name" value="Kinesin motor domain"/>
    <property type="match status" value="1"/>
</dbReference>
<gene>
    <name evidence="16" type="primary">109537028</name>
    <name evidence="15" type="ORF">YQE_05960</name>
</gene>
<keyword evidence="9" id="KW-0206">Cytoskeleton</keyword>
<evidence type="ECO:0000256" key="4">
    <source>
        <dbReference type="ARBA" id="ARBA00022701"/>
    </source>
</evidence>
<dbReference type="InterPro" id="IPR001752">
    <property type="entry name" value="Kinesin_motor_dom"/>
</dbReference>